<organism evidence="7 8">
    <name type="scientific">Henosepilachna vigintioctopunctata</name>
    <dbReference type="NCBI Taxonomy" id="420089"/>
    <lineage>
        <taxon>Eukaryota</taxon>
        <taxon>Metazoa</taxon>
        <taxon>Ecdysozoa</taxon>
        <taxon>Arthropoda</taxon>
        <taxon>Hexapoda</taxon>
        <taxon>Insecta</taxon>
        <taxon>Pterygota</taxon>
        <taxon>Neoptera</taxon>
        <taxon>Endopterygota</taxon>
        <taxon>Coleoptera</taxon>
        <taxon>Polyphaga</taxon>
        <taxon>Cucujiformia</taxon>
        <taxon>Coccinelloidea</taxon>
        <taxon>Coccinellidae</taxon>
        <taxon>Epilachninae</taxon>
        <taxon>Epilachnini</taxon>
        <taxon>Henosepilachna</taxon>
    </lineage>
</organism>
<keyword evidence="3 5" id="KW-0663">Pyridoxal phosphate</keyword>
<dbReference type="SUPFAM" id="SSF53383">
    <property type="entry name" value="PLP-dependent transferases"/>
    <property type="match status" value="1"/>
</dbReference>
<dbReference type="GO" id="GO:0019752">
    <property type="term" value="P:carboxylic acid metabolic process"/>
    <property type="evidence" value="ECO:0007669"/>
    <property type="project" value="InterPro"/>
</dbReference>
<dbReference type="InterPro" id="IPR002129">
    <property type="entry name" value="PyrdxlP-dep_de-COase"/>
</dbReference>
<dbReference type="AlphaFoldDB" id="A0AAW1TP18"/>
<dbReference type="Pfam" id="PF00282">
    <property type="entry name" value="Pyridoxal_deC"/>
    <property type="match status" value="1"/>
</dbReference>
<dbReference type="Gene3D" id="1.20.1340.10">
    <property type="entry name" value="dopa decarboxylase, N-terminal domain"/>
    <property type="match status" value="1"/>
</dbReference>
<keyword evidence="8" id="KW-1185">Reference proteome</keyword>
<dbReference type="PRINTS" id="PR00800">
    <property type="entry name" value="YHDCRBOXLASE"/>
</dbReference>
<gene>
    <name evidence="7" type="ORF">WA026_007991</name>
</gene>
<dbReference type="GO" id="GO:0030170">
    <property type="term" value="F:pyridoxal phosphate binding"/>
    <property type="evidence" value="ECO:0007669"/>
    <property type="project" value="InterPro"/>
</dbReference>
<dbReference type="PANTHER" id="PTHR11999">
    <property type="entry name" value="GROUP II PYRIDOXAL-5-PHOSPHATE DECARBOXYLASE"/>
    <property type="match status" value="1"/>
</dbReference>
<dbReference type="FunFam" id="1.20.1340.10:FF:000001">
    <property type="entry name" value="Histidine decarboxylase"/>
    <property type="match status" value="1"/>
</dbReference>
<dbReference type="PANTHER" id="PTHR11999:SF60">
    <property type="entry name" value="3,4-DIHYDROXYPHENYLACETALDEHYDE SYNTHASE"/>
    <property type="match status" value="1"/>
</dbReference>
<comment type="similarity">
    <text evidence="2 6">Belongs to the group II decarboxylase family.</text>
</comment>
<dbReference type="InterPro" id="IPR010977">
    <property type="entry name" value="Aromatic_deC"/>
</dbReference>
<evidence type="ECO:0000256" key="1">
    <source>
        <dbReference type="ARBA" id="ARBA00001933"/>
    </source>
</evidence>
<dbReference type="CDD" id="cd06450">
    <property type="entry name" value="DOPA_deC_like"/>
    <property type="match status" value="1"/>
</dbReference>
<evidence type="ECO:0000256" key="6">
    <source>
        <dbReference type="RuleBase" id="RU000382"/>
    </source>
</evidence>
<protein>
    <recommendedName>
        <fullName evidence="9">Aromatic-L-amino-acid decarboxylase</fullName>
    </recommendedName>
</protein>
<evidence type="ECO:0000256" key="5">
    <source>
        <dbReference type="PIRSR" id="PIRSR602129-50"/>
    </source>
</evidence>
<feature type="modified residue" description="N6-(pyridoxal phosphate)lysine" evidence="5">
    <location>
        <position position="296"/>
    </location>
</feature>
<dbReference type="GO" id="GO:0006520">
    <property type="term" value="P:amino acid metabolic process"/>
    <property type="evidence" value="ECO:0007669"/>
    <property type="project" value="InterPro"/>
</dbReference>
<dbReference type="GO" id="GO:0005737">
    <property type="term" value="C:cytoplasm"/>
    <property type="evidence" value="ECO:0007669"/>
    <property type="project" value="TreeGrafter"/>
</dbReference>
<proteinExistence type="inferred from homology"/>
<keyword evidence="4 6" id="KW-0456">Lyase</keyword>
<comment type="cofactor">
    <cofactor evidence="1 5 6">
        <name>pyridoxal 5'-phosphate</name>
        <dbReference type="ChEBI" id="CHEBI:597326"/>
    </cofactor>
</comment>
<evidence type="ECO:0000256" key="3">
    <source>
        <dbReference type="ARBA" id="ARBA00022898"/>
    </source>
</evidence>
<name>A0AAW1TP18_9CUCU</name>
<dbReference type="Gene3D" id="3.90.1150.10">
    <property type="entry name" value="Aspartate Aminotransferase, domain 1"/>
    <property type="match status" value="1"/>
</dbReference>
<evidence type="ECO:0000256" key="4">
    <source>
        <dbReference type="ARBA" id="ARBA00023239"/>
    </source>
</evidence>
<accession>A0AAW1TP18</accession>
<dbReference type="GO" id="GO:0006584">
    <property type="term" value="P:catecholamine metabolic process"/>
    <property type="evidence" value="ECO:0007669"/>
    <property type="project" value="TreeGrafter"/>
</dbReference>
<evidence type="ECO:0000313" key="8">
    <source>
        <dbReference type="Proteomes" id="UP001431783"/>
    </source>
</evidence>
<dbReference type="GO" id="GO:0004058">
    <property type="term" value="F:aromatic-L-amino-acid decarboxylase activity"/>
    <property type="evidence" value="ECO:0007669"/>
    <property type="project" value="TreeGrafter"/>
</dbReference>
<dbReference type="Proteomes" id="UP001431783">
    <property type="component" value="Unassembled WGS sequence"/>
</dbReference>
<comment type="caution">
    <text evidence="7">The sequence shown here is derived from an EMBL/GenBank/DDBJ whole genome shotgun (WGS) entry which is preliminary data.</text>
</comment>
<evidence type="ECO:0000313" key="7">
    <source>
        <dbReference type="EMBL" id="KAK9870420.1"/>
    </source>
</evidence>
<evidence type="ECO:0008006" key="9">
    <source>
        <dbReference type="Google" id="ProtNLM"/>
    </source>
</evidence>
<evidence type="ECO:0000256" key="2">
    <source>
        <dbReference type="ARBA" id="ARBA00009533"/>
    </source>
</evidence>
<reference evidence="7 8" key="1">
    <citation type="submission" date="2023-03" db="EMBL/GenBank/DDBJ databases">
        <title>Genome insight into feeding habits of ladybird beetles.</title>
        <authorList>
            <person name="Li H.-S."/>
            <person name="Huang Y.-H."/>
            <person name="Pang H."/>
        </authorList>
    </citation>
    <scope>NUCLEOTIDE SEQUENCE [LARGE SCALE GENOMIC DNA]</scope>
    <source>
        <strain evidence="7">SYSU_2023b</strain>
        <tissue evidence="7">Whole body</tissue>
    </source>
</reference>
<dbReference type="Gene3D" id="3.40.640.10">
    <property type="entry name" value="Type I PLP-dependent aspartate aminotransferase-like (Major domain)"/>
    <property type="match status" value="1"/>
</dbReference>
<dbReference type="EMBL" id="JARQZJ010000003">
    <property type="protein sequence ID" value="KAK9870420.1"/>
    <property type="molecule type" value="Genomic_DNA"/>
</dbReference>
<sequence length="486" mass="55122">MDTDEFRKFGKIAIDYLANYLDTIRQRTVLPDVEPGYLQKCLPESAPQTGEHWSEIFAELEKFVVPGLTHWHSPSFHAYIPTANSFAGIVGELMMAGIGGITTTWDSNPASVELELKMMDWLVKMLNLPEHFLNTSDGMGGGCIQNSASESTLLALQTAKRRLMDLSKEDTLGQKLVAYTSDQSNSSVEKAALLASIVIRLLPTDTNGCLRGEVLKKSINEDKEKGFVPCCVIATFGTTGICSFDNVEELAEICRSESIWLHIDAAYAGTALVCPEYRYLMRGIDKVDSFNFNPHKWMRVNSDCSALWFKDTTYVEKLTSCEKVGSNPDDIPNIHLWQIPNCRRFRALKLWFVLRIQGVEGLRAHVRKQVGLANYFVELVKSDERFEVCTSNLGVITFRLKGPDGPTKLLLDKIREGRKIFVMPYCHLNKFMIRFVVCSSFTEKPDIDNSWRHIEDLANNIEYSKEEYINPVLRTASMKDEIRRRN</sequence>
<dbReference type="InterPro" id="IPR015421">
    <property type="entry name" value="PyrdxlP-dep_Trfase_major"/>
</dbReference>
<dbReference type="InterPro" id="IPR015424">
    <property type="entry name" value="PyrdxlP-dep_Trfase"/>
</dbReference>
<dbReference type="InterPro" id="IPR015422">
    <property type="entry name" value="PyrdxlP-dep_Trfase_small"/>
</dbReference>